<organism evidence="1 2">
    <name type="scientific">Carya illinoinensis</name>
    <name type="common">Pecan</name>
    <dbReference type="NCBI Taxonomy" id="32201"/>
    <lineage>
        <taxon>Eukaryota</taxon>
        <taxon>Viridiplantae</taxon>
        <taxon>Streptophyta</taxon>
        <taxon>Embryophyta</taxon>
        <taxon>Tracheophyta</taxon>
        <taxon>Spermatophyta</taxon>
        <taxon>Magnoliopsida</taxon>
        <taxon>eudicotyledons</taxon>
        <taxon>Gunneridae</taxon>
        <taxon>Pentapetalae</taxon>
        <taxon>rosids</taxon>
        <taxon>fabids</taxon>
        <taxon>Fagales</taxon>
        <taxon>Juglandaceae</taxon>
        <taxon>Carya</taxon>
    </lineage>
</organism>
<evidence type="ECO:0000313" key="2">
    <source>
        <dbReference type="Proteomes" id="UP000811246"/>
    </source>
</evidence>
<protein>
    <submittedName>
        <fullName evidence="1">Uncharacterized protein</fullName>
    </submittedName>
</protein>
<proteinExistence type="predicted"/>
<reference evidence="1" key="1">
    <citation type="submission" date="2021-01" db="EMBL/GenBank/DDBJ databases">
        <authorList>
            <person name="Lovell J.T."/>
            <person name="Bentley N."/>
            <person name="Bhattarai G."/>
            <person name="Jenkins J.W."/>
            <person name="Sreedasyam A."/>
            <person name="Alarcon Y."/>
            <person name="Bock C."/>
            <person name="Boston L."/>
            <person name="Carlson J."/>
            <person name="Cervantes K."/>
            <person name="Clermont K."/>
            <person name="Krom N."/>
            <person name="Kubenka K."/>
            <person name="Mamidi S."/>
            <person name="Mattison C."/>
            <person name="Monteros M."/>
            <person name="Pisani C."/>
            <person name="Plott C."/>
            <person name="Rajasekar S."/>
            <person name="Rhein H.S."/>
            <person name="Rohla C."/>
            <person name="Song M."/>
            <person name="Hilaire R.S."/>
            <person name="Shu S."/>
            <person name="Wells L."/>
            <person name="Wang X."/>
            <person name="Webber J."/>
            <person name="Heerema R.J."/>
            <person name="Klein P."/>
            <person name="Conner P."/>
            <person name="Grauke L."/>
            <person name="Grimwood J."/>
            <person name="Schmutz J."/>
            <person name="Randall J.J."/>
        </authorList>
    </citation>
    <scope>NUCLEOTIDE SEQUENCE</scope>
    <source>
        <tissue evidence="1">Leaf</tissue>
    </source>
</reference>
<dbReference type="EMBL" id="CM031832">
    <property type="protein sequence ID" value="KAG6700265.1"/>
    <property type="molecule type" value="Genomic_DNA"/>
</dbReference>
<evidence type="ECO:0000313" key="1">
    <source>
        <dbReference type="EMBL" id="KAG6700265.1"/>
    </source>
</evidence>
<dbReference type="AlphaFoldDB" id="A0A922JAB8"/>
<sequence>MYYFLYRFDDMFCDFCLQVKENITPIGSKITIISTSCLVFYDHIRQVGDVCFSQVFRENGSFNLLLNSNVTVRPILFSTFLID</sequence>
<gene>
    <name evidence="1" type="ORF">I3842_08G103700</name>
</gene>
<name>A0A922JAB8_CARIL</name>
<comment type="caution">
    <text evidence="1">The sequence shown here is derived from an EMBL/GenBank/DDBJ whole genome shotgun (WGS) entry which is preliminary data.</text>
</comment>
<dbReference type="Proteomes" id="UP000811246">
    <property type="component" value="Chromosome 8"/>
</dbReference>
<accession>A0A922JAB8</accession>